<dbReference type="Proteomes" id="UP001165079">
    <property type="component" value="Unassembled WGS sequence"/>
</dbReference>
<reference evidence="3" key="1">
    <citation type="submission" date="2023-03" db="EMBL/GenBank/DDBJ databases">
        <title>Actinorhabdospora filicis NBRC 111898.</title>
        <authorList>
            <person name="Ichikawa N."/>
            <person name="Sato H."/>
            <person name="Tonouchi N."/>
        </authorList>
    </citation>
    <scope>NUCLEOTIDE SEQUENCE</scope>
    <source>
        <strain evidence="3">NBRC 111898</strain>
    </source>
</reference>
<feature type="transmembrane region" description="Helical" evidence="2">
    <location>
        <begin position="219"/>
        <end position="237"/>
    </location>
</feature>
<evidence type="ECO:0000313" key="4">
    <source>
        <dbReference type="Proteomes" id="UP001165079"/>
    </source>
</evidence>
<proteinExistence type="predicted"/>
<evidence type="ECO:0008006" key="5">
    <source>
        <dbReference type="Google" id="ProtNLM"/>
    </source>
</evidence>
<keyword evidence="4" id="KW-1185">Reference proteome</keyword>
<sequence>MPTETKAGPVIPRPRSSTVDVPRQRGPRGGPIARVRTVLTASGGGTPARLTLILAILAVLTLGSGVAAVSDVVGRDEQITDVADGNGRLGLAALEVYQSLSDADATAAGAFLAGGVERPEVRARYLEDVNRATVQLATAAASITTQDAADAVAVLSAGLPVYTGYVETARTLNQQGLPVGAAYLRLASGMMQNELLPAARDLQKNATTQLGETQDSASLWPFITIVLAVATLLLLAYTQRDLAKRTNRVFNIGLLTATGAVLVLLLWTGAASILAASHISSGRENGSAQIERLAEARIAALQARTQEAVTLIARGGDAATKAEESYVTQMNALSGDQGLLAKAVAANADPALKDVLSGAQTTLNAWIDTHKKLHQADVLGDYNTAVAMALGEKDGEAGKLSRDLDQALAKAIDAAGKHFHEQTTSARNSLTGAGIGAGLLSLIALAAATRGLQRRIAEYR</sequence>
<comment type="caution">
    <text evidence="3">The sequence shown here is derived from an EMBL/GenBank/DDBJ whole genome shotgun (WGS) entry which is preliminary data.</text>
</comment>
<evidence type="ECO:0000256" key="2">
    <source>
        <dbReference type="SAM" id="Phobius"/>
    </source>
</evidence>
<feature type="region of interest" description="Disordered" evidence="1">
    <location>
        <begin position="1"/>
        <end position="30"/>
    </location>
</feature>
<gene>
    <name evidence="3" type="ORF">Afil01_38410</name>
</gene>
<organism evidence="3 4">
    <name type="scientific">Actinorhabdospora filicis</name>
    <dbReference type="NCBI Taxonomy" id="1785913"/>
    <lineage>
        <taxon>Bacteria</taxon>
        <taxon>Bacillati</taxon>
        <taxon>Actinomycetota</taxon>
        <taxon>Actinomycetes</taxon>
        <taxon>Micromonosporales</taxon>
        <taxon>Micromonosporaceae</taxon>
        <taxon>Actinorhabdospora</taxon>
    </lineage>
</organism>
<dbReference type="AlphaFoldDB" id="A0A9W6SL90"/>
<keyword evidence="2" id="KW-1133">Transmembrane helix</keyword>
<feature type="transmembrane region" description="Helical" evidence="2">
    <location>
        <begin position="249"/>
        <end position="275"/>
    </location>
</feature>
<accession>A0A9W6SL90</accession>
<feature type="transmembrane region" description="Helical" evidence="2">
    <location>
        <begin position="430"/>
        <end position="452"/>
    </location>
</feature>
<keyword evidence="2" id="KW-0812">Transmembrane</keyword>
<protein>
    <recommendedName>
        <fullName evidence="5">Secreted protein</fullName>
    </recommendedName>
</protein>
<name>A0A9W6SL90_9ACTN</name>
<dbReference type="EMBL" id="BSTX01000002">
    <property type="protein sequence ID" value="GLZ79034.1"/>
    <property type="molecule type" value="Genomic_DNA"/>
</dbReference>
<evidence type="ECO:0000313" key="3">
    <source>
        <dbReference type="EMBL" id="GLZ79034.1"/>
    </source>
</evidence>
<dbReference type="RefSeq" id="WP_285664161.1">
    <property type="nucleotide sequence ID" value="NZ_BSTX01000002.1"/>
</dbReference>
<keyword evidence="2" id="KW-0472">Membrane</keyword>
<evidence type="ECO:0000256" key="1">
    <source>
        <dbReference type="SAM" id="MobiDB-lite"/>
    </source>
</evidence>